<dbReference type="EMBL" id="CDSF01000024">
    <property type="protein sequence ID" value="CEO95648.1"/>
    <property type="molecule type" value="Genomic_DNA"/>
</dbReference>
<name>A0A0G4IKD4_PLABS</name>
<dbReference type="InterPro" id="IPR011989">
    <property type="entry name" value="ARM-like"/>
</dbReference>
<dbReference type="Pfam" id="PF00400">
    <property type="entry name" value="WD40"/>
    <property type="match status" value="2"/>
</dbReference>
<gene>
    <name evidence="8" type="ORF">PBRA_004374</name>
</gene>
<keyword evidence="2" id="KW-0963">Cytoplasm</keyword>
<dbReference type="InterPro" id="IPR013535">
    <property type="entry name" value="PUL_dom"/>
</dbReference>
<reference evidence="8 9" key="1">
    <citation type="submission" date="2015-02" db="EMBL/GenBank/DDBJ databases">
        <authorList>
            <person name="Chooi Y.-H."/>
        </authorList>
    </citation>
    <scope>NUCLEOTIDE SEQUENCE [LARGE SCALE GENOMIC DNA]</scope>
    <source>
        <strain evidence="8">E3</strain>
    </source>
</reference>
<dbReference type="PROSITE" id="PS51394">
    <property type="entry name" value="PFU"/>
    <property type="match status" value="1"/>
</dbReference>
<dbReference type="OrthoDB" id="10265988at2759"/>
<evidence type="ECO:0000313" key="9">
    <source>
        <dbReference type="Proteomes" id="UP000039324"/>
    </source>
</evidence>
<dbReference type="PANTHER" id="PTHR19849">
    <property type="entry name" value="PHOSPHOLIPASE A-2-ACTIVATING PROTEIN"/>
    <property type="match status" value="1"/>
</dbReference>
<dbReference type="Proteomes" id="UP000039324">
    <property type="component" value="Unassembled WGS sequence"/>
</dbReference>
<dbReference type="InterPro" id="IPR016024">
    <property type="entry name" value="ARM-type_fold"/>
</dbReference>
<dbReference type="PANTHER" id="PTHR19849:SF0">
    <property type="entry name" value="PHOSPHOLIPASE A-2-ACTIVATING PROTEIN"/>
    <property type="match status" value="1"/>
</dbReference>
<dbReference type="OMA" id="QSIKHPA"/>
<dbReference type="AlphaFoldDB" id="A0A0G4IKD4"/>
<dbReference type="Gene3D" id="2.130.10.10">
    <property type="entry name" value="YVTN repeat-like/Quinoprotein amine dehydrogenase"/>
    <property type="match status" value="1"/>
</dbReference>
<comment type="subcellular location">
    <subcellularLocation>
        <location evidence="1">Cytoplasm</location>
    </subcellularLocation>
</comment>
<evidence type="ECO:0000259" key="6">
    <source>
        <dbReference type="PROSITE" id="PS51394"/>
    </source>
</evidence>
<dbReference type="Pfam" id="PF09070">
    <property type="entry name" value="PFU"/>
    <property type="match status" value="1"/>
</dbReference>
<proteinExistence type="predicted"/>
<dbReference type="Gene3D" id="3.10.20.870">
    <property type="entry name" value="PFU (PLAA family ubiquitin binding), C-terminal domain"/>
    <property type="match status" value="1"/>
</dbReference>
<sequence>MSGPGNDGMVVDGGQYDLSFAGHLAGSARCVCVDDDDGFVAATVEGVVSVFTRASARDWTRRAPFGEQRMHGQNPGLLLAITKRKQGAFVSGGTDNRAAIWSAAGGRLGQLVGAHSKPVNSVVQLPNDDIITGSQDGSAVVWRKQQPHYRLEGHEYGVEVAALDSGEIVTGSGNRSQGIIRIWSGSTCVDQNDSAHSHIIRKLIRHPLGFASCGNDGFVKVWTAGPPMSCILSVLAHPAAADIDSFVYSIAYIESTGSIVSVGEDRYARIIAGDGTIVQSIKHPAAVRDVDVLPNSDIVTACSDGAIRVWSRSSERHADDSTRNAYHELLAVTETAAMQTLDPSQLRPASVLQAAGEHPGQVVIVDLPNKGPTVFQWDQDASTWQEVGAELGAASKPTLDGVQYDHVVDVVAREGAPPIKLGFNVTDDPSAVARAFCTRYGFGEDVLPQIVDYLKPLANAAARLAKQEQETAKSVKLIPCWKHEGFMIDSKLVTKPLETKLLQLSESLPAGYSQFALSDDQKNTLSSLVGLLESCRAGSRLPFAPDMASLIESLLVSWPIDNLLPVIDLLRMLAAVHPDAVRLFEQPRVLDRIVEVATGGSPTHLAVTFKALSNWIAKRGNPNSGPTGTDNSRSVLVTIEKVVSKLSVGASHENPAVVAEFTAFAHNILCYIGRYYQQEASNERNTLFVAIIRALSQFFQAPRKERATFTALLASLSPSGADLVRSEFADRLSSILSGLEASSNPLIRQAARDVTVVMS</sequence>
<dbReference type="GO" id="GO:0005737">
    <property type="term" value="C:cytoplasm"/>
    <property type="evidence" value="ECO:0007669"/>
    <property type="project" value="UniProtKB-SubCell"/>
</dbReference>
<dbReference type="STRING" id="37360.A0A0G4IKD4"/>
<keyword evidence="9" id="KW-1185">Reference proteome</keyword>
<protein>
    <recommendedName>
        <fullName evidence="10">Phospholipase A-2-activating protein</fullName>
    </recommendedName>
</protein>
<keyword evidence="4" id="KW-0677">Repeat</keyword>
<accession>A0A0G4IKD4</accession>
<dbReference type="GO" id="GO:0010992">
    <property type="term" value="P:ubiquitin recycling"/>
    <property type="evidence" value="ECO:0007669"/>
    <property type="project" value="TreeGrafter"/>
</dbReference>
<dbReference type="GO" id="GO:0043161">
    <property type="term" value="P:proteasome-mediated ubiquitin-dependent protein catabolic process"/>
    <property type="evidence" value="ECO:0007669"/>
    <property type="project" value="TreeGrafter"/>
</dbReference>
<evidence type="ECO:0000256" key="2">
    <source>
        <dbReference type="ARBA" id="ARBA00022490"/>
    </source>
</evidence>
<dbReference type="InterPro" id="IPR036322">
    <property type="entry name" value="WD40_repeat_dom_sf"/>
</dbReference>
<dbReference type="InterPro" id="IPR015943">
    <property type="entry name" value="WD40/YVTN_repeat-like_dom_sf"/>
</dbReference>
<evidence type="ECO:0000256" key="4">
    <source>
        <dbReference type="ARBA" id="ARBA00022737"/>
    </source>
</evidence>
<dbReference type="SUPFAM" id="SSF48371">
    <property type="entry name" value="ARM repeat"/>
    <property type="match status" value="1"/>
</dbReference>
<feature type="domain" description="PUL" evidence="7">
    <location>
        <begin position="476"/>
        <end position="757"/>
    </location>
</feature>
<dbReference type="SMART" id="SM00320">
    <property type="entry name" value="WD40"/>
    <property type="match status" value="7"/>
</dbReference>
<dbReference type="InterPro" id="IPR001680">
    <property type="entry name" value="WD40_rpt"/>
</dbReference>
<dbReference type="GO" id="GO:0043130">
    <property type="term" value="F:ubiquitin binding"/>
    <property type="evidence" value="ECO:0007669"/>
    <property type="project" value="TreeGrafter"/>
</dbReference>
<feature type="repeat" description="WD" evidence="5">
    <location>
        <begin position="280"/>
        <end position="320"/>
    </location>
</feature>
<dbReference type="PROSITE" id="PS50082">
    <property type="entry name" value="WD_REPEATS_2"/>
    <property type="match status" value="2"/>
</dbReference>
<dbReference type="Gene3D" id="1.25.10.10">
    <property type="entry name" value="Leucine-rich Repeat Variant"/>
    <property type="match status" value="1"/>
</dbReference>
<dbReference type="PROSITE" id="PS51396">
    <property type="entry name" value="PUL"/>
    <property type="match status" value="1"/>
</dbReference>
<evidence type="ECO:0000256" key="1">
    <source>
        <dbReference type="ARBA" id="ARBA00004496"/>
    </source>
</evidence>
<evidence type="ECO:0008006" key="10">
    <source>
        <dbReference type="Google" id="ProtNLM"/>
    </source>
</evidence>
<dbReference type="Pfam" id="PF08324">
    <property type="entry name" value="PUL"/>
    <property type="match status" value="1"/>
</dbReference>
<evidence type="ECO:0000313" key="8">
    <source>
        <dbReference type="EMBL" id="CEO95648.1"/>
    </source>
</evidence>
<evidence type="ECO:0000256" key="3">
    <source>
        <dbReference type="ARBA" id="ARBA00022574"/>
    </source>
</evidence>
<feature type="repeat" description="WD" evidence="5">
    <location>
        <begin position="112"/>
        <end position="142"/>
    </location>
</feature>
<evidence type="ECO:0000256" key="5">
    <source>
        <dbReference type="PROSITE-ProRule" id="PRU00221"/>
    </source>
</evidence>
<dbReference type="GO" id="GO:0005634">
    <property type="term" value="C:nucleus"/>
    <property type="evidence" value="ECO:0007669"/>
    <property type="project" value="TreeGrafter"/>
</dbReference>
<evidence type="ECO:0000259" key="7">
    <source>
        <dbReference type="PROSITE" id="PS51396"/>
    </source>
</evidence>
<feature type="domain" description="PFU" evidence="6">
    <location>
        <begin position="376"/>
        <end position="468"/>
    </location>
</feature>
<dbReference type="InterPro" id="IPR015155">
    <property type="entry name" value="PFU"/>
</dbReference>
<dbReference type="InterPro" id="IPR038122">
    <property type="entry name" value="PFU_sf"/>
</dbReference>
<dbReference type="SUPFAM" id="SSF50978">
    <property type="entry name" value="WD40 repeat-like"/>
    <property type="match status" value="1"/>
</dbReference>
<organism evidence="8 9">
    <name type="scientific">Plasmodiophora brassicae</name>
    <name type="common">Clubroot disease agent</name>
    <dbReference type="NCBI Taxonomy" id="37360"/>
    <lineage>
        <taxon>Eukaryota</taxon>
        <taxon>Sar</taxon>
        <taxon>Rhizaria</taxon>
        <taxon>Endomyxa</taxon>
        <taxon>Phytomyxea</taxon>
        <taxon>Plasmodiophorida</taxon>
        <taxon>Plasmodiophoridae</taxon>
        <taxon>Plasmodiophora</taxon>
    </lineage>
</organism>
<keyword evidence="3 5" id="KW-0853">WD repeat</keyword>